<dbReference type="CDD" id="cd02022">
    <property type="entry name" value="DPCK"/>
    <property type="match status" value="1"/>
</dbReference>
<comment type="function">
    <text evidence="5">Catalyzes the phosphorylation of the 3'-hydroxyl group of dephosphocoenzyme A to form coenzyme A.</text>
</comment>
<feature type="binding site" evidence="5">
    <location>
        <begin position="25"/>
        <end position="30"/>
    </location>
    <ligand>
        <name>ATP</name>
        <dbReference type="ChEBI" id="CHEBI:30616"/>
    </ligand>
</feature>
<dbReference type="PROSITE" id="PS51219">
    <property type="entry name" value="DPCK"/>
    <property type="match status" value="1"/>
</dbReference>
<dbReference type="Proteomes" id="UP000748752">
    <property type="component" value="Unassembled WGS sequence"/>
</dbReference>
<comment type="caution">
    <text evidence="7">The sequence shown here is derived from an EMBL/GenBank/DDBJ whole genome shotgun (WGS) entry which is preliminary data.</text>
</comment>
<dbReference type="Pfam" id="PF01121">
    <property type="entry name" value="CoaE"/>
    <property type="match status" value="1"/>
</dbReference>
<keyword evidence="5 7" id="KW-0418">Kinase</keyword>
<reference evidence="7 8" key="1">
    <citation type="journal article" date="2020" name="Microorganisms">
        <title>Osmotic Adaptation and Compatible Solute Biosynthesis of Phototrophic Bacteria as Revealed from Genome Analyses.</title>
        <authorList>
            <person name="Imhoff J.F."/>
            <person name="Rahn T."/>
            <person name="Kunzel S."/>
            <person name="Keller A."/>
            <person name="Neulinger S.C."/>
        </authorList>
    </citation>
    <scope>NUCLEOTIDE SEQUENCE [LARGE SCALE GENOMIC DNA]</scope>
    <source>
        <strain evidence="7 8">DSM 6210</strain>
    </source>
</reference>
<name>A0ABS1CFZ5_9GAMM</name>
<dbReference type="EMBL" id="NRRV01000016">
    <property type="protein sequence ID" value="MBK1630825.1"/>
    <property type="molecule type" value="Genomic_DNA"/>
</dbReference>
<comment type="pathway">
    <text evidence="5">Cofactor biosynthesis; coenzyme A biosynthesis; CoA from (R)-pantothenate: step 5/5.</text>
</comment>
<organism evidence="7 8">
    <name type="scientific">Thiohalocapsa halophila</name>
    <dbReference type="NCBI Taxonomy" id="69359"/>
    <lineage>
        <taxon>Bacteria</taxon>
        <taxon>Pseudomonadati</taxon>
        <taxon>Pseudomonadota</taxon>
        <taxon>Gammaproteobacteria</taxon>
        <taxon>Chromatiales</taxon>
        <taxon>Chromatiaceae</taxon>
        <taxon>Thiohalocapsa</taxon>
    </lineage>
</organism>
<keyword evidence="8" id="KW-1185">Reference proteome</keyword>
<keyword evidence="2 5" id="KW-0547">Nucleotide-binding</keyword>
<keyword evidence="5" id="KW-0963">Cytoplasm</keyword>
<comment type="catalytic activity">
    <reaction evidence="5">
        <text>3'-dephospho-CoA + ATP = ADP + CoA + H(+)</text>
        <dbReference type="Rhea" id="RHEA:18245"/>
        <dbReference type="ChEBI" id="CHEBI:15378"/>
        <dbReference type="ChEBI" id="CHEBI:30616"/>
        <dbReference type="ChEBI" id="CHEBI:57287"/>
        <dbReference type="ChEBI" id="CHEBI:57328"/>
        <dbReference type="ChEBI" id="CHEBI:456216"/>
        <dbReference type="EC" id="2.7.1.24"/>
    </reaction>
</comment>
<evidence type="ECO:0000256" key="5">
    <source>
        <dbReference type="HAMAP-Rule" id="MF_00376"/>
    </source>
</evidence>
<gene>
    <name evidence="5" type="primary">coaE</name>
    <name evidence="7" type="ORF">CKO31_08725</name>
</gene>
<evidence type="ECO:0000256" key="6">
    <source>
        <dbReference type="NCBIfam" id="TIGR00152"/>
    </source>
</evidence>
<dbReference type="InterPro" id="IPR001977">
    <property type="entry name" value="Depp_CoAkinase"/>
</dbReference>
<protein>
    <recommendedName>
        <fullName evidence="5 6">Dephospho-CoA kinase</fullName>
        <ecNumber evidence="5 6">2.7.1.24</ecNumber>
    </recommendedName>
    <alternativeName>
        <fullName evidence="5">Dephosphocoenzyme A kinase</fullName>
    </alternativeName>
</protein>
<comment type="subcellular location">
    <subcellularLocation>
        <location evidence="5">Cytoplasm</location>
    </subcellularLocation>
</comment>
<evidence type="ECO:0000256" key="4">
    <source>
        <dbReference type="ARBA" id="ARBA00022993"/>
    </source>
</evidence>
<dbReference type="NCBIfam" id="TIGR00152">
    <property type="entry name" value="dephospho-CoA kinase"/>
    <property type="match status" value="1"/>
</dbReference>
<proteinExistence type="inferred from homology"/>
<evidence type="ECO:0000256" key="3">
    <source>
        <dbReference type="ARBA" id="ARBA00022840"/>
    </source>
</evidence>
<dbReference type="GO" id="GO:0016301">
    <property type="term" value="F:kinase activity"/>
    <property type="evidence" value="ECO:0007669"/>
    <property type="project" value="UniProtKB-KW"/>
</dbReference>
<accession>A0ABS1CFZ5</accession>
<keyword evidence="3 5" id="KW-0067">ATP-binding</keyword>
<sequence>MTPQQGSDSGRVARPFAVALTGGIGSGKSAVAELFSALGVTVSDADAVSHALTAPGGAALGPIAETFGKKVISADGGLDRAALREQVFADPAARRRLEGILHPMIRARMQAELAADPGPYVVLGIPLLVETGQTDMADRVLVVDAPEAVCIERVRRRSALTPEQVRRIMASQASRAERLAAADDVIENTGDLADLAPEVQALHKRYLSLAADG</sequence>
<dbReference type="PANTHER" id="PTHR10695:SF46">
    <property type="entry name" value="BIFUNCTIONAL COENZYME A SYNTHASE-RELATED"/>
    <property type="match status" value="1"/>
</dbReference>
<evidence type="ECO:0000313" key="8">
    <source>
        <dbReference type="Proteomes" id="UP000748752"/>
    </source>
</evidence>
<dbReference type="Gene3D" id="3.40.50.300">
    <property type="entry name" value="P-loop containing nucleotide triphosphate hydrolases"/>
    <property type="match status" value="1"/>
</dbReference>
<dbReference type="HAMAP" id="MF_00376">
    <property type="entry name" value="Dephospho_CoA_kinase"/>
    <property type="match status" value="1"/>
</dbReference>
<evidence type="ECO:0000256" key="2">
    <source>
        <dbReference type="ARBA" id="ARBA00022741"/>
    </source>
</evidence>
<keyword evidence="4 5" id="KW-0173">Coenzyme A biosynthesis</keyword>
<dbReference type="PANTHER" id="PTHR10695">
    <property type="entry name" value="DEPHOSPHO-COA KINASE-RELATED"/>
    <property type="match status" value="1"/>
</dbReference>
<keyword evidence="5" id="KW-0808">Transferase</keyword>
<evidence type="ECO:0000256" key="1">
    <source>
        <dbReference type="ARBA" id="ARBA00009018"/>
    </source>
</evidence>
<dbReference type="SUPFAM" id="SSF52540">
    <property type="entry name" value="P-loop containing nucleoside triphosphate hydrolases"/>
    <property type="match status" value="1"/>
</dbReference>
<dbReference type="RefSeq" id="WP_200236070.1">
    <property type="nucleotide sequence ID" value="NZ_NRRV01000016.1"/>
</dbReference>
<comment type="similarity">
    <text evidence="1 5">Belongs to the CoaE family.</text>
</comment>
<dbReference type="EC" id="2.7.1.24" evidence="5 6"/>
<evidence type="ECO:0000313" key="7">
    <source>
        <dbReference type="EMBL" id="MBK1630825.1"/>
    </source>
</evidence>
<dbReference type="InterPro" id="IPR027417">
    <property type="entry name" value="P-loop_NTPase"/>
</dbReference>